<organism evidence="8 9">
    <name type="scientific">Sphingomonas chungangi</name>
    <dbReference type="NCBI Taxonomy" id="2683589"/>
    <lineage>
        <taxon>Bacteria</taxon>
        <taxon>Pseudomonadati</taxon>
        <taxon>Pseudomonadota</taxon>
        <taxon>Alphaproteobacteria</taxon>
        <taxon>Sphingomonadales</taxon>
        <taxon>Sphingomonadaceae</taxon>
        <taxon>Sphingomonas</taxon>
    </lineage>
</organism>
<comment type="caution">
    <text evidence="8">The sequence shown here is derived from an EMBL/GenBank/DDBJ whole genome shotgun (WGS) entry which is preliminary data.</text>
</comment>
<evidence type="ECO:0000256" key="5">
    <source>
        <dbReference type="HAMAP-Rule" id="MF_02033"/>
    </source>
</evidence>
<dbReference type="Pfam" id="PF02491">
    <property type="entry name" value="SHS2_FTSA"/>
    <property type="match status" value="1"/>
</dbReference>
<dbReference type="AlphaFoldDB" id="A0A838L2X4"/>
<dbReference type="GO" id="GO:0043093">
    <property type="term" value="P:FtsZ-dependent cytokinesis"/>
    <property type="evidence" value="ECO:0007669"/>
    <property type="project" value="UniProtKB-UniRule"/>
</dbReference>
<feature type="domain" description="SHS2" evidence="7">
    <location>
        <begin position="10"/>
        <end position="196"/>
    </location>
</feature>
<dbReference type="Gene3D" id="3.30.1490.110">
    <property type="match status" value="1"/>
</dbReference>
<dbReference type="Pfam" id="PF14450">
    <property type="entry name" value="FtsA"/>
    <property type="match status" value="2"/>
</dbReference>
<dbReference type="InterPro" id="IPR043129">
    <property type="entry name" value="ATPase_NBD"/>
</dbReference>
<evidence type="ECO:0000313" key="9">
    <source>
        <dbReference type="Proteomes" id="UP000570166"/>
    </source>
</evidence>
<accession>A0A838L2X4</accession>
<proteinExistence type="inferred from homology"/>
<dbReference type="HAMAP" id="MF_02033">
    <property type="entry name" value="FtsA"/>
    <property type="match status" value="1"/>
</dbReference>
<dbReference type="EMBL" id="JACEIB010000003">
    <property type="protein sequence ID" value="MBA2933417.1"/>
    <property type="molecule type" value="Genomic_DNA"/>
</dbReference>
<dbReference type="Proteomes" id="UP000570166">
    <property type="component" value="Unassembled WGS sequence"/>
</dbReference>
<evidence type="ECO:0000256" key="2">
    <source>
        <dbReference type="ARBA" id="ARBA00022618"/>
    </source>
</evidence>
<comment type="subunit">
    <text evidence="5">Self-interacts. Interacts with FtsZ.</text>
</comment>
<dbReference type="InterPro" id="IPR020823">
    <property type="entry name" value="Cell_div_FtsA"/>
</dbReference>
<name>A0A838L2X4_9SPHN</name>
<dbReference type="GO" id="GO:0009898">
    <property type="term" value="C:cytoplasmic side of plasma membrane"/>
    <property type="evidence" value="ECO:0007669"/>
    <property type="project" value="UniProtKB-UniRule"/>
</dbReference>
<keyword evidence="1 5" id="KW-1003">Cell membrane</keyword>
<reference evidence="8 9" key="1">
    <citation type="submission" date="2020-07" db="EMBL/GenBank/DDBJ databases">
        <authorList>
            <person name="Sun Q."/>
        </authorList>
    </citation>
    <scope>NUCLEOTIDE SEQUENCE [LARGE SCALE GENOMIC DNA]</scope>
    <source>
        <strain evidence="8 9">CGMCC 1.13654</strain>
    </source>
</reference>
<dbReference type="InterPro" id="IPR003494">
    <property type="entry name" value="SHS2_FtsA"/>
</dbReference>
<evidence type="ECO:0000256" key="6">
    <source>
        <dbReference type="PIRNR" id="PIRNR003101"/>
    </source>
</evidence>
<gene>
    <name evidence="5 8" type="primary">ftsA</name>
    <name evidence="8" type="ORF">HZF05_04835</name>
</gene>
<dbReference type="InterPro" id="IPR050696">
    <property type="entry name" value="FtsA/MreB"/>
</dbReference>
<evidence type="ECO:0000313" key="8">
    <source>
        <dbReference type="EMBL" id="MBA2933417.1"/>
    </source>
</evidence>
<comment type="function">
    <text evidence="5 6">Cell division protein that is involved in the assembly of the Z ring. May serve as a membrane anchor for the Z ring.</text>
</comment>
<sequence length="420" mass="44040">MAQGRSDKLITALDIGSSKVCALIAEKTESGELNVLGTGQRESRGVRRGYIADMERTEVAIREAVEQAERIAGVNIEEVWAGFSAGGLVSRVASVEVELGGHRIEQSDIDDLLDAGRNSIDPEGRMVLHAQPTLYTLDGVQGVKKPLGLHADKLGVDIHVVAADSSPVRNLDLSIRSAHLAVKAIVAAPIATGLACLSDEERELGVALVELGAGVTNVSLFAGGMLVGLAAIPYGGQDITDDIASAFGTRRSQAERIKCFYGSATTSPRDNHDMIDVAPMAGVEEGTEPQRITRAQLISVIRQRLDILSGDIAAALKELGFAGPVGRQVVLTGGGAELKGIADYIQGVLGRAVRIGRPRGLLALPEAHGGPAFATLTGLALYAASNPIDLRGADPNRGETPRSSPQGFVHRLIAAFRSGY</sequence>
<dbReference type="NCBIfam" id="TIGR01174">
    <property type="entry name" value="ftsA"/>
    <property type="match status" value="1"/>
</dbReference>
<keyword evidence="2 5" id="KW-0132">Cell division</keyword>
<comment type="subcellular location">
    <subcellularLocation>
        <location evidence="5">Cell membrane</location>
        <topology evidence="5">Peripheral membrane protein</topology>
        <orientation evidence="5">Cytoplasmic side</orientation>
    </subcellularLocation>
    <text evidence="5">Localizes to the Z ring in an FtsZ-dependent manner. Targeted to the membrane through a conserved C-terminal amphipathic helix.</text>
</comment>
<keyword evidence="3 5" id="KW-0472">Membrane</keyword>
<dbReference type="GO" id="GO:0032153">
    <property type="term" value="C:cell division site"/>
    <property type="evidence" value="ECO:0007669"/>
    <property type="project" value="UniProtKB-UniRule"/>
</dbReference>
<comment type="similarity">
    <text evidence="5 6">Belongs to the FtsA/MreB family.</text>
</comment>
<evidence type="ECO:0000256" key="4">
    <source>
        <dbReference type="ARBA" id="ARBA00023306"/>
    </source>
</evidence>
<evidence type="ECO:0000256" key="1">
    <source>
        <dbReference type="ARBA" id="ARBA00022475"/>
    </source>
</evidence>
<keyword evidence="9" id="KW-1185">Reference proteome</keyword>
<dbReference type="RefSeq" id="WP_160363255.1">
    <property type="nucleotide sequence ID" value="NZ_JACEIB010000003.1"/>
</dbReference>
<dbReference type="PIRSF" id="PIRSF003101">
    <property type="entry name" value="FtsA"/>
    <property type="match status" value="1"/>
</dbReference>
<keyword evidence="4 5" id="KW-0131">Cell cycle</keyword>
<dbReference type="CDD" id="cd24048">
    <property type="entry name" value="ASKHA_NBD_FtsA"/>
    <property type="match status" value="1"/>
</dbReference>
<evidence type="ECO:0000259" key="7">
    <source>
        <dbReference type="SMART" id="SM00842"/>
    </source>
</evidence>
<dbReference type="Gene3D" id="3.30.420.40">
    <property type="match status" value="2"/>
</dbReference>
<dbReference type="SUPFAM" id="SSF53067">
    <property type="entry name" value="Actin-like ATPase domain"/>
    <property type="match status" value="2"/>
</dbReference>
<protein>
    <recommendedName>
        <fullName evidence="5 6">Cell division protein FtsA</fullName>
    </recommendedName>
</protein>
<evidence type="ECO:0000256" key="3">
    <source>
        <dbReference type="ARBA" id="ARBA00023136"/>
    </source>
</evidence>
<dbReference type="PANTHER" id="PTHR32432">
    <property type="entry name" value="CELL DIVISION PROTEIN FTSA-RELATED"/>
    <property type="match status" value="1"/>
</dbReference>
<dbReference type="PANTHER" id="PTHR32432:SF4">
    <property type="entry name" value="CELL DIVISION PROTEIN FTSA"/>
    <property type="match status" value="1"/>
</dbReference>
<dbReference type="SMART" id="SM00842">
    <property type="entry name" value="FtsA"/>
    <property type="match status" value="1"/>
</dbReference>